<keyword evidence="3" id="KW-1185">Reference proteome</keyword>
<dbReference type="AlphaFoldDB" id="W6XPN4"/>
<dbReference type="KEGG" id="bze:COCCADRAFT_112334"/>
<feature type="domain" description="Thioesterase" evidence="1">
    <location>
        <begin position="1"/>
        <end position="82"/>
    </location>
</feature>
<dbReference type="Gene3D" id="3.40.50.1820">
    <property type="entry name" value="alpha/beta hydrolase"/>
    <property type="match status" value="1"/>
</dbReference>
<protein>
    <recommendedName>
        <fullName evidence="1">Thioesterase domain-containing protein</fullName>
    </recommendedName>
</protein>
<dbReference type="Pfam" id="PF00975">
    <property type="entry name" value="Thioesterase"/>
    <property type="match status" value="1"/>
</dbReference>
<evidence type="ECO:0000313" key="3">
    <source>
        <dbReference type="Proteomes" id="UP000053841"/>
    </source>
</evidence>
<name>W6XPN4_COCC2</name>
<dbReference type="SUPFAM" id="SSF53474">
    <property type="entry name" value="alpha/beta-Hydrolases"/>
    <property type="match status" value="1"/>
</dbReference>
<dbReference type="GeneID" id="19144438"/>
<sequence length="197" mass="21944">MAQAYVQLIKNVSRRGSILIGGWSFGGILAVHIAQILNNETKAPRVAGIILIDSVYPTRLRHGLDMDLQENIVAGVVAELKDKHPVSLVRSTYLRYARQLPSWNNCATGICRAHMSVPFSVTLIRAGSRIPMANPQETSFLDWTRSMPHLGWENYQGDFISQVLETPGNHFSIFDTPNLLSTTSSIRDALKAFRKVL</sequence>
<dbReference type="InterPro" id="IPR001031">
    <property type="entry name" value="Thioesterase"/>
</dbReference>
<evidence type="ECO:0000313" key="2">
    <source>
        <dbReference type="EMBL" id="EUC27195.1"/>
    </source>
</evidence>
<dbReference type="EMBL" id="KI964983">
    <property type="protein sequence ID" value="EUC27195.1"/>
    <property type="molecule type" value="Genomic_DNA"/>
</dbReference>
<dbReference type="Proteomes" id="UP000053841">
    <property type="component" value="Unassembled WGS sequence"/>
</dbReference>
<proteinExistence type="predicted"/>
<evidence type="ECO:0000259" key="1">
    <source>
        <dbReference type="Pfam" id="PF00975"/>
    </source>
</evidence>
<dbReference type="HOGENOM" id="CLU_066049_2_0_1"/>
<dbReference type="RefSeq" id="XP_007718502.1">
    <property type="nucleotide sequence ID" value="XM_007720312.1"/>
</dbReference>
<accession>W6XPN4</accession>
<reference evidence="2 3" key="1">
    <citation type="journal article" date="2013" name="PLoS Genet.">
        <title>Comparative genome structure, secondary metabolite, and effector coding capacity across Cochliobolus pathogens.</title>
        <authorList>
            <person name="Condon B.J."/>
            <person name="Leng Y."/>
            <person name="Wu D."/>
            <person name="Bushley K.E."/>
            <person name="Ohm R.A."/>
            <person name="Otillar R."/>
            <person name="Martin J."/>
            <person name="Schackwitz W."/>
            <person name="Grimwood J."/>
            <person name="MohdZainudin N."/>
            <person name="Xue C."/>
            <person name="Wang R."/>
            <person name="Manning V.A."/>
            <person name="Dhillon B."/>
            <person name="Tu Z.J."/>
            <person name="Steffenson B.J."/>
            <person name="Salamov A."/>
            <person name="Sun H."/>
            <person name="Lowry S."/>
            <person name="LaButti K."/>
            <person name="Han J."/>
            <person name="Copeland A."/>
            <person name="Lindquist E."/>
            <person name="Barry K."/>
            <person name="Schmutz J."/>
            <person name="Baker S.E."/>
            <person name="Ciuffetti L.M."/>
            <person name="Grigoriev I.V."/>
            <person name="Zhong S."/>
            <person name="Turgeon B.G."/>
        </authorList>
    </citation>
    <scope>NUCLEOTIDE SEQUENCE [LARGE SCALE GENOMIC DNA]</scope>
    <source>
        <strain evidence="2 3">26-R-13</strain>
    </source>
</reference>
<gene>
    <name evidence="2" type="ORF">COCCADRAFT_112334</name>
</gene>
<organism evidence="2 3">
    <name type="scientific">Cochliobolus carbonum (strain 26-R-13)</name>
    <name type="common">Maize leaf spot fungus</name>
    <name type="synonym">Bipolaris zeicola</name>
    <dbReference type="NCBI Taxonomy" id="930089"/>
    <lineage>
        <taxon>Eukaryota</taxon>
        <taxon>Fungi</taxon>
        <taxon>Dikarya</taxon>
        <taxon>Ascomycota</taxon>
        <taxon>Pezizomycotina</taxon>
        <taxon>Dothideomycetes</taxon>
        <taxon>Pleosporomycetidae</taxon>
        <taxon>Pleosporales</taxon>
        <taxon>Pleosporineae</taxon>
        <taxon>Pleosporaceae</taxon>
        <taxon>Bipolaris</taxon>
    </lineage>
</organism>
<dbReference type="InterPro" id="IPR029058">
    <property type="entry name" value="AB_hydrolase_fold"/>
</dbReference>
<dbReference type="OrthoDB" id="10253869at2759"/>